<protein>
    <submittedName>
        <fullName evidence="1">Uncharacterized protein</fullName>
    </submittedName>
</protein>
<dbReference type="AlphaFoldDB" id="A0A182S3T5"/>
<name>A0A182S3T5_ANOFN</name>
<reference evidence="1" key="1">
    <citation type="submission" date="2020-05" db="UniProtKB">
        <authorList>
            <consortium name="EnsemblMetazoa"/>
        </authorList>
    </citation>
    <scope>IDENTIFICATION</scope>
    <source>
        <strain evidence="1">FUMOZ</strain>
    </source>
</reference>
<accession>A0A182S3T5</accession>
<evidence type="ECO:0000313" key="1">
    <source>
        <dbReference type="EnsemblMetazoa" id="AFUN015071-PA"/>
    </source>
</evidence>
<organism evidence="1">
    <name type="scientific">Anopheles funestus</name>
    <name type="common">African malaria mosquito</name>
    <dbReference type="NCBI Taxonomy" id="62324"/>
    <lineage>
        <taxon>Eukaryota</taxon>
        <taxon>Metazoa</taxon>
        <taxon>Ecdysozoa</taxon>
        <taxon>Arthropoda</taxon>
        <taxon>Hexapoda</taxon>
        <taxon>Insecta</taxon>
        <taxon>Pterygota</taxon>
        <taxon>Neoptera</taxon>
        <taxon>Endopterygota</taxon>
        <taxon>Diptera</taxon>
        <taxon>Nematocera</taxon>
        <taxon>Culicoidea</taxon>
        <taxon>Culicidae</taxon>
        <taxon>Anophelinae</taxon>
        <taxon>Anopheles</taxon>
    </lineage>
</organism>
<sequence>MVGRLMMRLMVRLMMWWRLVVLRVLLLLGRLRVYTSSSRWPRRHSLTLPGASCSTGRRRTALSLLRLLYMIIYMARTGSTRSGLCVRWSPGTWWLMWILMRRVLRMRWRWTTGTHMIRHTVLPGIATGWWMWWRRSTTPGWTLLGRLCPGRWWRSRHGWRWPIRSRVLRTRRVTRGRVW</sequence>
<dbReference type="VEuPathDB" id="VectorBase:AFUN015071"/>
<proteinExistence type="predicted"/>
<dbReference type="EnsemblMetazoa" id="AFUN015071-RA">
    <property type="protein sequence ID" value="AFUN015071-PA"/>
    <property type="gene ID" value="AFUN015071"/>
</dbReference>